<proteinExistence type="predicted"/>
<dbReference type="Gene3D" id="3.40.50.880">
    <property type="match status" value="1"/>
</dbReference>
<keyword evidence="3" id="KW-1185">Reference proteome</keyword>
<sequence>MTREIAVFISEGYADWELGYICPELNNSEKNFRIVTIALTKETVCSLGGLKIIPDYSIEDYLTSKNNECNMDMLLLCGGITWKEKNYEITLVKKLVDYCQQNNVLISAICDATTFLAYNGYLNDVEHTGNSHEFIVNSCPNYCGSEFYIEKQCVSSDYFITANGTATLEFAKEIMNHLKVYSEEKLQKWYDFYKNGFYEE</sequence>
<evidence type="ECO:0000259" key="1">
    <source>
        <dbReference type="Pfam" id="PF01965"/>
    </source>
</evidence>
<dbReference type="Pfam" id="PF01965">
    <property type="entry name" value="DJ-1_PfpI"/>
    <property type="match status" value="1"/>
</dbReference>
<feature type="domain" description="DJ-1/PfpI" evidence="1">
    <location>
        <begin position="4"/>
        <end position="176"/>
    </location>
</feature>
<dbReference type="InterPro" id="IPR050325">
    <property type="entry name" value="Prot/Nucl_acid_deglycase"/>
</dbReference>
<dbReference type="RefSeq" id="WP_268639126.1">
    <property type="nucleotide sequence ID" value="NZ_JAMDLZ010000040.1"/>
</dbReference>
<dbReference type="Proteomes" id="UP001527052">
    <property type="component" value="Unassembled WGS sequence"/>
</dbReference>
<gene>
    <name evidence="2" type="ORF">M5W82_19865</name>
</gene>
<accession>A0ABT4EVU0</accession>
<dbReference type="SUPFAM" id="SSF52317">
    <property type="entry name" value="Class I glutamine amidotransferase-like"/>
    <property type="match status" value="1"/>
</dbReference>
<organism evidence="2 3">
    <name type="scientific">Lysinibacillus xylanilyticus</name>
    <dbReference type="NCBI Taxonomy" id="582475"/>
    <lineage>
        <taxon>Bacteria</taxon>
        <taxon>Bacillati</taxon>
        <taxon>Bacillota</taxon>
        <taxon>Bacilli</taxon>
        <taxon>Bacillales</taxon>
        <taxon>Bacillaceae</taxon>
        <taxon>Lysinibacillus</taxon>
    </lineage>
</organism>
<reference evidence="2 3" key="1">
    <citation type="submission" date="2022-05" db="EMBL/GenBank/DDBJ databases">
        <title>Genome Sequencing of Bee-Associated Microbes.</title>
        <authorList>
            <person name="Dunlap C."/>
        </authorList>
    </citation>
    <scope>NUCLEOTIDE SEQUENCE [LARGE SCALE GENOMIC DNA]</scope>
    <source>
        <strain evidence="2 3">NRRL BD-083</strain>
    </source>
</reference>
<evidence type="ECO:0000313" key="2">
    <source>
        <dbReference type="EMBL" id="MCY9549138.1"/>
    </source>
</evidence>
<comment type="caution">
    <text evidence="2">The sequence shown here is derived from an EMBL/GenBank/DDBJ whole genome shotgun (WGS) entry which is preliminary data.</text>
</comment>
<dbReference type="EMBL" id="JAMDLZ010000040">
    <property type="protein sequence ID" value="MCY9549138.1"/>
    <property type="molecule type" value="Genomic_DNA"/>
</dbReference>
<evidence type="ECO:0000313" key="3">
    <source>
        <dbReference type="Proteomes" id="UP001527052"/>
    </source>
</evidence>
<dbReference type="PANTHER" id="PTHR48094:SF19">
    <property type="entry name" value="DJ-1_PFPI DOMAIN-CONTAINING PROTEIN"/>
    <property type="match status" value="1"/>
</dbReference>
<dbReference type="PANTHER" id="PTHR48094">
    <property type="entry name" value="PROTEIN/NUCLEIC ACID DEGLYCASE DJ-1-RELATED"/>
    <property type="match status" value="1"/>
</dbReference>
<protein>
    <submittedName>
        <fullName evidence="2">DJ-1/PfpI family protein</fullName>
    </submittedName>
</protein>
<dbReference type="InterPro" id="IPR029062">
    <property type="entry name" value="Class_I_gatase-like"/>
</dbReference>
<name>A0ABT4EVU0_9BACI</name>
<dbReference type="InterPro" id="IPR002818">
    <property type="entry name" value="DJ-1/PfpI"/>
</dbReference>